<proteinExistence type="predicted"/>
<organism evidence="4 5">
    <name type="scientific">Flagellimonas taeanensis</name>
    <dbReference type="NCBI Taxonomy" id="1005926"/>
    <lineage>
        <taxon>Bacteria</taxon>
        <taxon>Pseudomonadati</taxon>
        <taxon>Bacteroidota</taxon>
        <taxon>Flavobacteriia</taxon>
        <taxon>Flavobacteriales</taxon>
        <taxon>Flavobacteriaceae</taxon>
        <taxon>Flagellimonas</taxon>
    </lineage>
</organism>
<dbReference type="InterPro" id="IPR051746">
    <property type="entry name" value="Kelch_domain_containing_8"/>
</dbReference>
<dbReference type="EMBL" id="FRAT01000007">
    <property type="protein sequence ID" value="SHL13246.1"/>
    <property type="molecule type" value="Genomic_DNA"/>
</dbReference>
<dbReference type="Pfam" id="PF13715">
    <property type="entry name" value="CarbopepD_reg_2"/>
    <property type="match status" value="1"/>
</dbReference>
<dbReference type="RefSeq" id="WP_072880764.1">
    <property type="nucleotide sequence ID" value="NZ_FOKU01000005.1"/>
</dbReference>
<dbReference type="InterPro" id="IPR008969">
    <property type="entry name" value="CarboxyPept-like_regulatory"/>
</dbReference>
<dbReference type="AlphaFoldDB" id="A0A1M6Y4T0"/>
<evidence type="ECO:0000313" key="5">
    <source>
        <dbReference type="Proteomes" id="UP000184031"/>
    </source>
</evidence>
<keyword evidence="2" id="KW-0677">Repeat</keyword>
<keyword evidence="1" id="KW-0880">Kelch repeat</keyword>
<dbReference type="SMART" id="SM00612">
    <property type="entry name" value="Kelch"/>
    <property type="match status" value="1"/>
</dbReference>
<dbReference type="Gene3D" id="2.60.40.1120">
    <property type="entry name" value="Carboxypeptidase-like, regulatory domain"/>
    <property type="match status" value="1"/>
</dbReference>
<evidence type="ECO:0000313" key="3">
    <source>
        <dbReference type="EMBL" id="SFC05520.1"/>
    </source>
</evidence>
<evidence type="ECO:0000256" key="1">
    <source>
        <dbReference type="ARBA" id="ARBA00022441"/>
    </source>
</evidence>
<dbReference type="PANTHER" id="PTHR46260">
    <property type="entry name" value="RING-TYPE DOMAIN-CONTAINING PROTEIN"/>
    <property type="match status" value="1"/>
</dbReference>
<dbReference type="Gene3D" id="2.120.10.80">
    <property type="entry name" value="Kelch-type beta propeller"/>
    <property type="match status" value="1"/>
</dbReference>
<dbReference type="InterPro" id="IPR006652">
    <property type="entry name" value="Kelch_1"/>
</dbReference>
<name>A0A1M6Y4T0_9FLAO</name>
<dbReference type="OrthoDB" id="996574at2"/>
<dbReference type="Proteomes" id="UP000198940">
    <property type="component" value="Unassembled WGS sequence"/>
</dbReference>
<gene>
    <name evidence="3" type="ORF">SAMN04487891_105125</name>
    <name evidence="4" type="ORF">SAMN05216293_2727</name>
</gene>
<dbReference type="Proteomes" id="UP000184031">
    <property type="component" value="Unassembled WGS sequence"/>
</dbReference>
<dbReference type="SUPFAM" id="SSF49464">
    <property type="entry name" value="Carboxypeptidase regulatory domain-like"/>
    <property type="match status" value="1"/>
</dbReference>
<sequence length="462" mass="52177">MHHQPLSPQLLPILLLLALSPLMGLGQSIDGRVLDMDTKQPLENVNVYVENSEIGAATNTKGVFKLRNLPAIQPSDSLTFSRIGYKTVKIAFLELTEKPTTVLMQELPSELSEVTIEGKNKLNEKLSYHKLSPLKKGVFAFGSIVVNDSIYVIGGSESFSEDAMRKAMYDATLKYPYGASWNQILNELEPNGTHTAYNNILLTYDIQMDEWRTTETHFENREQHQIHKFEEKVFVLGGKRVSNNGKNEYLLNTIEIFDLDSSNIIVDDVNPHQAVDFASFTYKDNILVMGGSVKLDKAGKKVFTDKCRFFNITSGYWYELENMTKAKEVDGALIGDKVYLIGGFDGQALTEIESLDLSTGKWEKEGDLFYAMENPSITSHGDIIYIYNFGKLTVFNTLENTLSAYDIDLYLKDPNLLYHKNKLYVLGGYTEELYSKTPSPGLFAIDLDEMARTKVRHSKELN</sequence>
<reference evidence="4 5" key="1">
    <citation type="submission" date="2016-11" db="EMBL/GenBank/DDBJ databases">
        <authorList>
            <person name="Varghese N."/>
            <person name="Submissions S."/>
        </authorList>
    </citation>
    <scope>NUCLEOTIDE SEQUENCE [LARGE SCALE GENOMIC DNA]</scope>
    <source>
        <strain evidence="4 5">CGMCC 1.12174</strain>
        <strain evidence="3 6">DSM 26351</strain>
    </source>
</reference>
<dbReference type="EMBL" id="FOKU01000005">
    <property type="protein sequence ID" value="SFC05520.1"/>
    <property type="molecule type" value="Genomic_DNA"/>
</dbReference>
<dbReference type="InterPro" id="IPR015915">
    <property type="entry name" value="Kelch-typ_b-propeller"/>
</dbReference>
<dbReference type="SUPFAM" id="SSF117281">
    <property type="entry name" value="Kelch motif"/>
    <property type="match status" value="1"/>
</dbReference>
<dbReference type="PANTHER" id="PTHR46260:SF3">
    <property type="entry name" value="RING-TYPE DOMAIN-CONTAINING PROTEIN"/>
    <property type="match status" value="1"/>
</dbReference>
<dbReference type="Pfam" id="PF01344">
    <property type="entry name" value="Kelch_1"/>
    <property type="match status" value="1"/>
</dbReference>
<evidence type="ECO:0000313" key="6">
    <source>
        <dbReference type="Proteomes" id="UP000198940"/>
    </source>
</evidence>
<evidence type="ECO:0000313" key="4">
    <source>
        <dbReference type="EMBL" id="SHL13246.1"/>
    </source>
</evidence>
<comment type="caution">
    <text evidence="4">The sequence shown here is derived from an EMBL/GenBank/DDBJ whole genome shotgun (WGS) entry which is preliminary data.</text>
</comment>
<dbReference type="STRING" id="1055723.SAMN05216293_2727"/>
<protein>
    <submittedName>
        <fullName evidence="4">Kelch motif-containing protein</fullName>
    </submittedName>
</protein>
<keyword evidence="6" id="KW-1185">Reference proteome</keyword>
<evidence type="ECO:0000256" key="2">
    <source>
        <dbReference type="ARBA" id="ARBA00022737"/>
    </source>
</evidence>
<accession>A0A1M6Y4T0</accession>